<evidence type="ECO:0000313" key="2">
    <source>
        <dbReference type="Proteomes" id="UP000438429"/>
    </source>
</evidence>
<gene>
    <name evidence="1" type="ORF">F2P81_020801</name>
</gene>
<evidence type="ECO:0000313" key="1">
    <source>
        <dbReference type="EMBL" id="KAF0026064.1"/>
    </source>
</evidence>
<sequence>MTSRPLSHILKQGPISSGKQLLRDSALHLQRPRTLVLTDVQSVGGSSWSSPSSSREFTNATSDLTCRDSMILAEARFQIEATGCPGRLLGRGPATQAVKSRKEAWLNASQSASPPL</sequence>
<accession>A0A6A4S680</accession>
<protein>
    <submittedName>
        <fullName evidence="1">Uncharacterized protein</fullName>
    </submittedName>
</protein>
<dbReference type="AlphaFoldDB" id="A0A6A4S680"/>
<name>A0A6A4S680_SCOMX</name>
<reference evidence="1 2" key="1">
    <citation type="submission" date="2019-06" db="EMBL/GenBank/DDBJ databases">
        <title>Draft genomes of female and male turbot (Scophthalmus maximus).</title>
        <authorList>
            <person name="Xu H."/>
            <person name="Xu X.-W."/>
            <person name="Shao C."/>
            <person name="Chen S."/>
        </authorList>
    </citation>
    <scope>NUCLEOTIDE SEQUENCE [LARGE SCALE GENOMIC DNA]</scope>
    <source>
        <strain evidence="1">Ysfricsl-2016a</strain>
        <tissue evidence="1">Blood</tissue>
    </source>
</reference>
<organism evidence="1 2">
    <name type="scientific">Scophthalmus maximus</name>
    <name type="common">Turbot</name>
    <name type="synonym">Psetta maxima</name>
    <dbReference type="NCBI Taxonomy" id="52904"/>
    <lineage>
        <taxon>Eukaryota</taxon>
        <taxon>Metazoa</taxon>
        <taxon>Chordata</taxon>
        <taxon>Craniata</taxon>
        <taxon>Vertebrata</taxon>
        <taxon>Euteleostomi</taxon>
        <taxon>Actinopterygii</taxon>
        <taxon>Neopterygii</taxon>
        <taxon>Teleostei</taxon>
        <taxon>Neoteleostei</taxon>
        <taxon>Acanthomorphata</taxon>
        <taxon>Carangaria</taxon>
        <taxon>Pleuronectiformes</taxon>
        <taxon>Pleuronectoidei</taxon>
        <taxon>Scophthalmidae</taxon>
        <taxon>Scophthalmus</taxon>
    </lineage>
</organism>
<dbReference type="EMBL" id="VEVO01000019">
    <property type="protein sequence ID" value="KAF0026064.1"/>
    <property type="molecule type" value="Genomic_DNA"/>
</dbReference>
<comment type="caution">
    <text evidence="1">The sequence shown here is derived from an EMBL/GenBank/DDBJ whole genome shotgun (WGS) entry which is preliminary data.</text>
</comment>
<dbReference type="Proteomes" id="UP000438429">
    <property type="component" value="Unassembled WGS sequence"/>
</dbReference>
<proteinExistence type="predicted"/>